<keyword evidence="12" id="KW-0547">Nucleotide-binding</keyword>
<comment type="cofactor">
    <cofactor evidence="2">
        <name>Mg(2+)</name>
        <dbReference type="ChEBI" id="CHEBI:18420"/>
    </cofactor>
</comment>
<dbReference type="GO" id="GO:0003724">
    <property type="term" value="F:RNA helicase activity"/>
    <property type="evidence" value="ECO:0007669"/>
    <property type="project" value="InterPro"/>
</dbReference>
<dbReference type="InterPro" id="IPR049912">
    <property type="entry name" value="CRESS_DNA_REP"/>
</dbReference>
<dbReference type="Pfam" id="PF02407">
    <property type="entry name" value="Viral_Rep"/>
    <property type="match status" value="1"/>
</dbReference>
<evidence type="ECO:0000313" key="25">
    <source>
        <dbReference type="Proteomes" id="UP000204098"/>
    </source>
</evidence>
<dbReference type="KEGG" id="vg:18263696"/>
<protein>
    <recommendedName>
        <fullName evidence="5">Replication-associated protein</fullName>
    </recommendedName>
    <alternativeName>
        <fullName evidence="20">ATP-dependent helicase Rep</fullName>
    </alternativeName>
    <alternativeName>
        <fullName evidence="21">RepP</fullName>
    </alternativeName>
</protein>
<dbReference type="Proteomes" id="UP000204098">
    <property type="component" value="Segment"/>
</dbReference>
<evidence type="ECO:0000313" key="24">
    <source>
        <dbReference type="EMBL" id="AHH31460.1"/>
    </source>
</evidence>
<dbReference type="GO" id="GO:0042025">
    <property type="term" value="C:host cell nucleus"/>
    <property type="evidence" value="ECO:0007669"/>
    <property type="project" value="UniProtKB-SubCell"/>
</dbReference>
<evidence type="ECO:0000256" key="21">
    <source>
        <dbReference type="ARBA" id="ARBA00032243"/>
    </source>
</evidence>
<dbReference type="OrthoDB" id="9195at10239"/>
<evidence type="ECO:0000256" key="20">
    <source>
        <dbReference type="ARBA" id="ARBA00030754"/>
    </source>
</evidence>
<evidence type="ECO:0000256" key="12">
    <source>
        <dbReference type="ARBA" id="ARBA00022741"/>
    </source>
</evidence>
<keyword evidence="7" id="KW-0808">Transferase</keyword>
<comment type="subcellular location">
    <subcellularLocation>
        <location evidence="3">Host nucleus</location>
    </subcellularLocation>
</comment>
<dbReference type="SUPFAM" id="SSF52540">
    <property type="entry name" value="P-loop containing nucleoside triphosphate hydrolases"/>
    <property type="match status" value="1"/>
</dbReference>
<keyword evidence="8" id="KW-0548">Nucleotidyltransferase</keyword>
<feature type="domain" description="CRESS-DNA virus Rep endonuclease" evidence="23">
    <location>
        <begin position="18"/>
        <end position="112"/>
    </location>
</feature>
<evidence type="ECO:0000256" key="10">
    <source>
        <dbReference type="ARBA" id="ARBA00022722"/>
    </source>
</evidence>
<evidence type="ECO:0000256" key="11">
    <source>
        <dbReference type="ARBA" id="ARBA00022723"/>
    </source>
</evidence>
<sequence length="288" mass="33145">MPLSDHRSPAPGSRLSVRRQGIFWMLTIPHHCFTPYLPPGCVWIRGQHELSLSGYSHWQILVAMSTKSSLAQVKSVFGEQCHAELSRSESAQDYVWKEDTRVDCSQFEFGSKPIRRNSRVDWESVWSAAKSGDLLQIPANVRVVSYRTLRAIKADYEVPQSMERTALCYWGPTGTGKSLRSSREAGIDAYYKDPRTKFWCGYRGQQHVIVDEFRGAIDISHLLRWLDRYPCYLETKGSSTSNCVTKFWFTSNLHPDFWYPDLDELTRLALIRRISVLEITELDTSLLP</sequence>
<dbReference type="Gene3D" id="3.40.1310.20">
    <property type="match status" value="1"/>
</dbReference>
<evidence type="ECO:0000259" key="23">
    <source>
        <dbReference type="PROSITE" id="PS52020"/>
    </source>
</evidence>
<keyword evidence="13" id="KW-0255">Endonuclease</keyword>
<dbReference type="GO" id="GO:0003723">
    <property type="term" value="F:RNA binding"/>
    <property type="evidence" value="ECO:0007669"/>
    <property type="project" value="InterPro"/>
</dbReference>
<organism evidence="24 25">
    <name type="scientific">Dragonfly larvae associated circular virus-1</name>
    <dbReference type="NCBI Taxonomy" id="1454021"/>
    <lineage>
        <taxon>Viruses</taxon>
        <taxon>Monodnaviria</taxon>
        <taxon>Shotokuvirae</taxon>
        <taxon>Cressdnaviricota</taxon>
        <taxon>Arfiviricetes</taxon>
        <taxon>Saturnivirales</taxon>
        <taxon>Kanorauviridae</taxon>
        <taxon>Ninurtavirus</taxon>
        <taxon>Ninurtavirus procoris</taxon>
    </lineage>
</organism>
<evidence type="ECO:0000256" key="6">
    <source>
        <dbReference type="ARBA" id="ARBA00022562"/>
    </source>
</evidence>
<evidence type="ECO:0000256" key="7">
    <source>
        <dbReference type="ARBA" id="ARBA00022679"/>
    </source>
</evidence>
<evidence type="ECO:0000256" key="14">
    <source>
        <dbReference type="ARBA" id="ARBA00022801"/>
    </source>
</evidence>
<evidence type="ECO:0000256" key="1">
    <source>
        <dbReference type="ARBA" id="ARBA00001936"/>
    </source>
</evidence>
<keyword evidence="14" id="KW-0378">Hydrolase</keyword>
<dbReference type="Pfam" id="PF00910">
    <property type="entry name" value="RNA_helicase"/>
    <property type="match status" value="1"/>
</dbReference>
<dbReference type="RefSeq" id="YP_009001737.1">
    <property type="nucleotide sequence ID" value="NC_023427.1"/>
</dbReference>
<keyword evidence="17" id="KW-0190">Covalent protein-DNA linkage</keyword>
<evidence type="ECO:0000256" key="13">
    <source>
        <dbReference type="ARBA" id="ARBA00022759"/>
    </source>
</evidence>
<keyword evidence="16" id="KW-0067">ATP-binding</keyword>
<evidence type="ECO:0000256" key="19">
    <source>
        <dbReference type="ARBA" id="ARBA00023268"/>
    </source>
</evidence>
<keyword evidence="15" id="KW-0347">Helicase</keyword>
<evidence type="ECO:0000256" key="15">
    <source>
        <dbReference type="ARBA" id="ARBA00022806"/>
    </source>
</evidence>
<keyword evidence="11" id="KW-0479">Metal-binding</keyword>
<dbReference type="InterPro" id="IPR000605">
    <property type="entry name" value="Helicase_SF3_ssDNA/RNA_vir"/>
</dbReference>
<evidence type="ECO:0000256" key="5">
    <source>
        <dbReference type="ARBA" id="ARBA00014531"/>
    </source>
</evidence>
<dbReference type="PROSITE" id="PS52020">
    <property type="entry name" value="CRESS_DNA_REP"/>
    <property type="match status" value="1"/>
</dbReference>
<evidence type="ECO:0000256" key="17">
    <source>
        <dbReference type="ARBA" id="ARBA00023124"/>
    </source>
</evidence>
<accession>W5U268</accession>
<evidence type="ECO:0000256" key="3">
    <source>
        <dbReference type="ARBA" id="ARBA00004147"/>
    </source>
</evidence>
<dbReference type="GeneID" id="18263696"/>
<evidence type="ECO:0000256" key="18">
    <source>
        <dbReference type="ARBA" id="ARBA00023125"/>
    </source>
</evidence>
<evidence type="ECO:0000256" key="16">
    <source>
        <dbReference type="ARBA" id="ARBA00022840"/>
    </source>
</evidence>
<keyword evidence="18" id="KW-0238">DNA-binding</keyword>
<name>W5U268_9VIRU</name>
<evidence type="ECO:0000256" key="4">
    <source>
        <dbReference type="ARBA" id="ARBA00008545"/>
    </source>
</evidence>
<dbReference type="GO" id="GO:0004519">
    <property type="term" value="F:endonuclease activity"/>
    <property type="evidence" value="ECO:0007669"/>
    <property type="project" value="UniProtKB-KW"/>
</dbReference>
<proteinExistence type="inferred from homology"/>
<dbReference type="InterPro" id="IPR027417">
    <property type="entry name" value="P-loop_NTPase"/>
</dbReference>
<dbReference type="GO" id="GO:0000166">
    <property type="term" value="F:nucleotide binding"/>
    <property type="evidence" value="ECO:0007669"/>
    <property type="project" value="UniProtKB-KW"/>
</dbReference>
<comment type="similarity">
    <text evidence="4">Belongs to the nanoviruses/circoviruses replication-associated protein family.</text>
</comment>
<evidence type="ECO:0000256" key="9">
    <source>
        <dbReference type="ARBA" id="ARBA00022705"/>
    </source>
</evidence>
<dbReference type="GO" id="GO:0003677">
    <property type="term" value="F:DNA binding"/>
    <property type="evidence" value="ECO:0007669"/>
    <property type="project" value="UniProtKB-KW"/>
</dbReference>
<keyword evidence="10" id="KW-0540">Nuclease</keyword>
<evidence type="ECO:0000256" key="22">
    <source>
        <dbReference type="ARBA" id="ARBA00049360"/>
    </source>
</evidence>
<dbReference type="GO" id="GO:0016779">
    <property type="term" value="F:nucleotidyltransferase activity"/>
    <property type="evidence" value="ECO:0007669"/>
    <property type="project" value="UniProtKB-KW"/>
</dbReference>
<keyword evidence="9" id="KW-0235">DNA replication</keyword>
<keyword evidence="19" id="KW-0511">Multifunctional enzyme</keyword>
<evidence type="ECO:0000256" key="2">
    <source>
        <dbReference type="ARBA" id="ARBA00001946"/>
    </source>
</evidence>
<dbReference type="GO" id="GO:0046872">
    <property type="term" value="F:metal ion binding"/>
    <property type="evidence" value="ECO:0007669"/>
    <property type="project" value="UniProtKB-KW"/>
</dbReference>
<dbReference type="GO" id="GO:0006260">
    <property type="term" value="P:DNA replication"/>
    <property type="evidence" value="ECO:0007669"/>
    <property type="project" value="UniProtKB-KW"/>
</dbReference>
<reference evidence="24 25" key="1">
    <citation type="journal article" date="2014" name="Infect. Genet. Evol.">
        <title>Novel circular DNA viruses identified in Procordulia grayi and Xanthocnemis zealandica larvae using metagenomic approaches.</title>
        <authorList>
            <person name="Dayaram A."/>
            <person name="Galatowitsch M."/>
            <person name="Harding J.S."/>
            <person name="Arguello-Astorga G.R."/>
            <person name="Varsani A."/>
        </authorList>
    </citation>
    <scope>NUCLEOTIDE SEQUENCE [LARGE SCALE GENOMIC DNA]</scope>
    <source>
        <strain evidence="24">DflaCV-1_NZ-PG11-LD</strain>
    </source>
</reference>
<keyword evidence="25" id="KW-1185">Reference proteome</keyword>
<dbReference type="EMBL" id="KF738873">
    <property type="protein sequence ID" value="AHH31460.1"/>
    <property type="molecule type" value="Genomic_DNA"/>
</dbReference>
<evidence type="ECO:0000256" key="8">
    <source>
        <dbReference type="ARBA" id="ARBA00022695"/>
    </source>
</evidence>
<comment type="cofactor">
    <cofactor evidence="1">
        <name>Mn(2+)</name>
        <dbReference type="ChEBI" id="CHEBI:29035"/>
    </cofactor>
</comment>
<dbReference type="GO" id="GO:0016787">
    <property type="term" value="F:hydrolase activity"/>
    <property type="evidence" value="ECO:0007669"/>
    <property type="project" value="UniProtKB-KW"/>
</dbReference>
<comment type="catalytic activity">
    <reaction evidence="22">
        <text>ATP + H2O = ADP + phosphate + H(+)</text>
        <dbReference type="Rhea" id="RHEA:13065"/>
        <dbReference type="ChEBI" id="CHEBI:15377"/>
        <dbReference type="ChEBI" id="CHEBI:15378"/>
        <dbReference type="ChEBI" id="CHEBI:30616"/>
        <dbReference type="ChEBI" id="CHEBI:43474"/>
        <dbReference type="ChEBI" id="CHEBI:456216"/>
    </reaction>
</comment>
<keyword evidence="6" id="KW-1048">Host nucleus</keyword>